<dbReference type="AlphaFoldDB" id="A0A7S2PA57"/>
<gene>
    <name evidence="2" type="ORF">LDAN0321_LOCUS12156</name>
</gene>
<evidence type="ECO:0000256" key="1">
    <source>
        <dbReference type="SAM" id="MobiDB-lite"/>
    </source>
</evidence>
<dbReference type="InterPro" id="IPR036034">
    <property type="entry name" value="PDZ_sf"/>
</dbReference>
<accession>A0A7S2PA57</accession>
<protein>
    <recommendedName>
        <fullName evidence="3">PDZ domain-containing protein</fullName>
    </recommendedName>
</protein>
<sequence length="522" mass="59346">MICCDGYESSHPSSHRKPELSSNMNSYAGNHQERFEYCTFTIPRHVHWMNYGGPSFEPFSSHRRSRGTQILRGYHLAAEQKLSLELHLLGIRSSDIIVEVNGISLTGLSVNECFEVMWRECNVGESHAIKVRRSVPHAKNGFPMSPWFTNKNQIGSSLRSDASCGYESSSTFLSSCDGSSVRKRKAEFYREIFADGYHHICSENDDDSSIECIESNCNDSPVKKQRMLKSTEDSEKEGDKVDTPKPNIHYILQVEDGMIGEHCYDDGKWYQGIVSDVDQRKETCTFTYTESDTYVCDIPFIELRGLYYDNDCSVPMIYKGMISKCRAQPAPKPGRSRSRKTKHTPYVQVLVESDIIDNDKIDVRLYTKREIVTCRIEDLLFLHVSPALADQYCESEDLPSGDSFVAFPSSSTKNLVVHTRNNRTCNGMEKNHLFFDCSEVDDASHKLADDNNVRINRDGDVVSEDESLRKDNAMEKEVGENEERLVGKRKSRGVRSVVRLSRVSHVLSIDLCHIMCSQKIVP</sequence>
<feature type="compositionally biased region" description="Basic and acidic residues" evidence="1">
    <location>
        <begin position="229"/>
        <end position="243"/>
    </location>
</feature>
<name>A0A7S2PA57_9STRA</name>
<dbReference type="EMBL" id="HBGY01019138">
    <property type="protein sequence ID" value="CAD9587135.1"/>
    <property type="molecule type" value="Transcribed_RNA"/>
</dbReference>
<organism evidence="2">
    <name type="scientific">Leptocylindrus danicus</name>
    <dbReference type="NCBI Taxonomy" id="163516"/>
    <lineage>
        <taxon>Eukaryota</taxon>
        <taxon>Sar</taxon>
        <taxon>Stramenopiles</taxon>
        <taxon>Ochrophyta</taxon>
        <taxon>Bacillariophyta</taxon>
        <taxon>Coscinodiscophyceae</taxon>
        <taxon>Chaetocerotophycidae</taxon>
        <taxon>Leptocylindrales</taxon>
        <taxon>Leptocylindraceae</taxon>
        <taxon>Leptocylindrus</taxon>
    </lineage>
</organism>
<evidence type="ECO:0008006" key="3">
    <source>
        <dbReference type="Google" id="ProtNLM"/>
    </source>
</evidence>
<evidence type="ECO:0000313" key="2">
    <source>
        <dbReference type="EMBL" id="CAD9587135.1"/>
    </source>
</evidence>
<reference evidence="2" key="1">
    <citation type="submission" date="2021-01" db="EMBL/GenBank/DDBJ databases">
        <authorList>
            <person name="Corre E."/>
            <person name="Pelletier E."/>
            <person name="Niang G."/>
            <person name="Scheremetjew M."/>
            <person name="Finn R."/>
            <person name="Kale V."/>
            <person name="Holt S."/>
            <person name="Cochrane G."/>
            <person name="Meng A."/>
            <person name="Brown T."/>
            <person name="Cohen L."/>
        </authorList>
    </citation>
    <scope>NUCLEOTIDE SEQUENCE</scope>
    <source>
        <strain evidence="2">B650</strain>
    </source>
</reference>
<feature type="region of interest" description="Disordered" evidence="1">
    <location>
        <begin position="224"/>
        <end position="244"/>
    </location>
</feature>
<dbReference type="SUPFAM" id="SSF50156">
    <property type="entry name" value="PDZ domain-like"/>
    <property type="match status" value="1"/>
</dbReference>
<feature type="region of interest" description="Disordered" evidence="1">
    <location>
        <begin position="1"/>
        <end position="22"/>
    </location>
</feature>
<proteinExistence type="predicted"/>